<feature type="transmembrane region" description="Helical" evidence="5">
    <location>
        <begin position="92"/>
        <end position="115"/>
    </location>
</feature>
<organism evidence="6 7">
    <name type="scientific">Fragilariopsis cylindrus CCMP1102</name>
    <dbReference type="NCBI Taxonomy" id="635003"/>
    <lineage>
        <taxon>Eukaryota</taxon>
        <taxon>Sar</taxon>
        <taxon>Stramenopiles</taxon>
        <taxon>Ochrophyta</taxon>
        <taxon>Bacillariophyta</taxon>
        <taxon>Bacillariophyceae</taxon>
        <taxon>Bacillariophycidae</taxon>
        <taxon>Bacillariales</taxon>
        <taxon>Bacillariaceae</taxon>
        <taxon>Fragilariopsis</taxon>
    </lineage>
</organism>
<feature type="transmembrane region" description="Helical" evidence="5">
    <location>
        <begin position="6"/>
        <end position="26"/>
    </location>
</feature>
<dbReference type="GO" id="GO:0016042">
    <property type="term" value="P:lipid catabolic process"/>
    <property type="evidence" value="ECO:0007669"/>
    <property type="project" value="UniProtKB-KW"/>
</dbReference>
<evidence type="ECO:0000256" key="3">
    <source>
        <dbReference type="ARBA" id="ARBA00022963"/>
    </source>
</evidence>
<accession>A0A1E7F7B8</accession>
<dbReference type="Proteomes" id="UP000095751">
    <property type="component" value="Unassembled WGS sequence"/>
</dbReference>
<dbReference type="AlphaFoldDB" id="A0A1E7F7B8"/>
<reference evidence="6 7" key="1">
    <citation type="submission" date="2016-09" db="EMBL/GenBank/DDBJ databases">
        <title>Extensive genetic diversity and differential bi-allelic expression allows diatom success in the polar Southern Ocean.</title>
        <authorList>
            <consortium name="DOE Joint Genome Institute"/>
            <person name="Mock T."/>
            <person name="Otillar R.P."/>
            <person name="Strauss J."/>
            <person name="Dupont C."/>
            <person name="Frickenhaus S."/>
            <person name="Maumus F."/>
            <person name="Mcmullan M."/>
            <person name="Sanges R."/>
            <person name="Schmutz J."/>
            <person name="Toseland A."/>
            <person name="Valas R."/>
            <person name="Veluchamy A."/>
            <person name="Ward B.J."/>
            <person name="Allen A."/>
            <person name="Barry K."/>
            <person name="Falciatore A."/>
            <person name="Ferrante M."/>
            <person name="Fortunato A.E."/>
            <person name="Gloeckner G."/>
            <person name="Gruber A."/>
            <person name="Hipkin R."/>
            <person name="Janech M."/>
            <person name="Kroth P."/>
            <person name="Leese F."/>
            <person name="Lindquist E."/>
            <person name="Lyon B.R."/>
            <person name="Martin J."/>
            <person name="Mayer C."/>
            <person name="Parker M."/>
            <person name="Quesneville H."/>
            <person name="Raymond J."/>
            <person name="Uhlig C."/>
            <person name="Valentin K.U."/>
            <person name="Worden A.Z."/>
            <person name="Armbrust E.V."/>
            <person name="Bowler C."/>
            <person name="Green B."/>
            <person name="Moulton V."/>
            <person name="Van Oosterhout C."/>
            <person name="Grigoriev I."/>
        </authorList>
    </citation>
    <scope>NUCLEOTIDE SEQUENCE [LARGE SCALE GENOMIC DNA]</scope>
    <source>
        <strain evidence="6 7">CCMP1102</strain>
    </source>
</reference>
<keyword evidence="5" id="KW-1133">Transmembrane helix</keyword>
<evidence type="ECO:0000256" key="2">
    <source>
        <dbReference type="ARBA" id="ARBA00022801"/>
    </source>
</evidence>
<protein>
    <recommendedName>
        <fullName evidence="1">1-alkyl-2-acetylglycerophosphocholine esterase</fullName>
        <ecNumber evidence="1">3.1.1.47</ecNumber>
    </recommendedName>
</protein>
<keyword evidence="7" id="KW-1185">Reference proteome</keyword>
<evidence type="ECO:0000256" key="4">
    <source>
        <dbReference type="ARBA" id="ARBA00023098"/>
    </source>
</evidence>
<evidence type="ECO:0000313" key="6">
    <source>
        <dbReference type="EMBL" id="OEU14071.1"/>
    </source>
</evidence>
<name>A0A1E7F7B8_9STRA</name>
<gene>
    <name evidence="6" type="ORF">FRACYDRAFT_226993</name>
</gene>
<dbReference type="GO" id="GO:0003847">
    <property type="term" value="F:1-alkyl-2-acetylglycerophosphocholine esterase activity"/>
    <property type="evidence" value="ECO:0007669"/>
    <property type="project" value="UniProtKB-EC"/>
</dbReference>
<dbReference type="OrthoDB" id="2363873at2759"/>
<feature type="transmembrane region" description="Helical" evidence="5">
    <location>
        <begin position="61"/>
        <end position="80"/>
    </location>
</feature>
<keyword evidence="4" id="KW-0443">Lipid metabolism</keyword>
<evidence type="ECO:0000256" key="1">
    <source>
        <dbReference type="ARBA" id="ARBA00013201"/>
    </source>
</evidence>
<keyword evidence="5" id="KW-0472">Membrane</keyword>
<dbReference type="EC" id="3.1.1.47" evidence="1"/>
<dbReference type="PANTHER" id="PTHR10272">
    <property type="entry name" value="PLATELET-ACTIVATING FACTOR ACETYLHYDROLASE"/>
    <property type="match status" value="1"/>
</dbReference>
<dbReference type="Gene3D" id="3.40.50.1820">
    <property type="entry name" value="alpha/beta hydrolase"/>
    <property type="match status" value="1"/>
</dbReference>
<sequence>MIAIGGGLHVIVLQVIVDALGVLGFGYSALAKQDFKNFQILTITASITVGFSGNLTNRWTMIFPMIPFLILQILRSFIISSTNNNHPKKKLWLKRLIGILSLLSVTLGGMLSVLFPPVELPPSMGKYNVGIIDTFLPINMKKYYSSQIVIDEDDTHGYTCPNKEHDDDHVTVRILYPTLDHHSAPPPLQKYSWMIHYWRLAKVKNTKLNAKLLVDDDRTVKSRLPIIFYSHGLGGNSELYTYQTRSLAANGYVVVVIDHTDGTAPVVLRKGGNILRRDESIREDYIAGRKERFKRSRRAQTEYRAAEFLHMVEAFLDLNIENIPELEALNISFVNKLNPEIFHYMGHSHGGATVFHAARQRRPTSIISHEPAADWIPDASRGSLFDLDKVSNLQNTDTYLYTNVTDNFNVSLHDIEMLVLFSEEWGKLGWGGVGVLQELSRQGNFGPDGGSSTVQIIKDAHHQEFADVCMLTPLWLGRATKLTNEQRNPINTAEEIHEKTISFLEDVEKQRTVVKS</sequence>
<keyword evidence="3" id="KW-0442">Lipid degradation</keyword>
<evidence type="ECO:0000256" key="5">
    <source>
        <dbReference type="SAM" id="Phobius"/>
    </source>
</evidence>
<dbReference type="InParanoid" id="A0A1E7F7B8"/>
<dbReference type="Pfam" id="PF03403">
    <property type="entry name" value="PAF-AH_p_II"/>
    <property type="match status" value="1"/>
</dbReference>
<dbReference type="KEGG" id="fcy:FRACYDRAFT_226993"/>
<dbReference type="InterPro" id="IPR029058">
    <property type="entry name" value="AB_hydrolase_fold"/>
</dbReference>
<proteinExistence type="predicted"/>
<evidence type="ECO:0000313" key="7">
    <source>
        <dbReference type="Proteomes" id="UP000095751"/>
    </source>
</evidence>
<keyword evidence="5" id="KW-0812">Transmembrane</keyword>
<dbReference type="PANTHER" id="PTHR10272:SF0">
    <property type="entry name" value="PLATELET-ACTIVATING FACTOR ACETYLHYDROLASE"/>
    <property type="match status" value="1"/>
</dbReference>
<dbReference type="EMBL" id="KV784361">
    <property type="protein sequence ID" value="OEU14071.1"/>
    <property type="molecule type" value="Genomic_DNA"/>
</dbReference>
<keyword evidence="2 6" id="KW-0378">Hydrolase</keyword>
<dbReference type="SUPFAM" id="SSF53474">
    <property type="entry name" value="alpha/beta-Hydrolases"/>
    <property type="match status" value="1"/>
</dbReference>